<evidence type="ECO:0000313" key="3">
    <source>
        <dbReference type="Proteomes" id="UP000094501"/>
    </source>
</evidence>
<dbReference type="Proteomes" id="UP000094501">
    <property type="component" value="Unassembled WGS sequence"/>
</dbReference>
<feature type="transmembrane region" description="Helical" evidence="1">
    <location>
        <begin position="27"/>
        <end position="46"/>
    </location>
</feature>
<keyword evidence="1" id="KW-0472">Membrane</keyword>
<accession>A0A1E3W1I2</accession>
<evidence type="ECO:0000256" key="1">
    <source>
        <dbReference type="SAM" id="Phobius"/>
    </source>
</evidence>
<keyword evidence="1" id="KW-0812">Transmembrane</keyword>
<sequence length="138" mass="14854">MSRSIWIGPIVMRRLALGCLVLKPLELFLFLTVFCPLSLGLLKIVVRLSHLHLGVCLTPRSSFLGSAHSWALDGGRPECRLCPLGGFLRESKFAQAGGLLGGRFAFPFLIAHQIVMALLASAANQLGTTLGCCHARGQ</sequence>
<reference evidence="2 3" key="1">
    <citation type="journal article" date="2016" name="Environ. Microbiol.">
        <title>New Methyloceanibacter diversity from North Sea sediments includes methanotroph containing solely the soluble methane monooxygenase.</title>
        <authorList>
            <person name="Vekeman B."/>
            <person name="Kerckhof F.M."/>
            <person name="Cremers G."/>
            <person name="de Vos P."/>
            <person name="Vandamme P."/>
            <person name="Boon N."/>
            <person name="Op den Camp H.J."/>
            <person name="Heylen K."/>
        </authorList>
    </citation>
    <scope>NUCLEOTIDE SEQUENCE [LARGE SCALE GENOMIC DNA]</scope>
    <source>
        <strain evidence="2 3">R-67174</strain>
    </source>
</reference>
<name>A0A1E3W1I2_9HYPH</name>
<keyword evidence="3" id="KW-1185">Reference proteome</keyword>
<protein>
    <submittedName>
        <fullName evidence="2">Uncharacterized protein</fullName>
    </submittedName>
</protein>
<keyword evidence="1" id="KW-1133">Transmembrane helix</keyword>
<comment type="caution">
    <text evidence="2">The sequence shown here is derived from an EMBL/GenBank/DDBJ whole genome shotgun (WGS) entry which is preliminary data.</text>
</comment>
<evidence type="ECO:0000313" key="2">
    <source>
        <dbReference type="EMBL" id="ODR99381.1"/>
    </source>
</evidence>
<dbReference type="AlphaFoldDB" id="A0A1E3W1I2"/>
<proteinExistence type="predicted"/>
<gene>
    <name evidence="2" type="ORF">AUC68_05260</name>
</gene>
<dbReference type="EMBL" id="LPWG01000011">
    <property type="protein sequence ID" value="ODR99381.1"/>
    <property type="molecule type" value="Genomic_DNA"/>
</dbReference>
<organism evidence="2 3">
    <name type="scientific">Methyloceanibacter methanicus</name>
    <dbReference type="NCBI Taxonomy" id="1774968"/>
    <lineage>
        <taxon>Bacteria</taxon>
        <taxon>Pseudomonadati</taxon>
        <taxon>Pseudomonadota</taxon>
        <taxon>Alphaproteobacteria</taxon>
        <taxon>Hyphomicrobiales</taxon>
        <taxon>Hyphomicrobiaceae</taxon>
        <taxon>Methyloceanibacter</taxon>
    </lineage>
</organism>